<proteinExistence type="predicted"/>
<protein>
    <submittedName>
        <fullName evidence="4">GLEYA domain-containing protein</fullName>
    </submittedName>
</protein>
<dbReference type="InterPro" id="IPR018871">
    <property type="entry name" value="GLEYA_adhesin_domain"/>
</dbReference>
<feature type="compositionally biased region" description="Gly residues" evidence="1">
    <location>
        <begin position="501"/>
        <end position="513"/>
    </location>
</feature>
<gene>
    <name evidence="4" type="ORF">B0I35DRAFT_491030</name>
</gene>
<feature type="chain" id="PRO_5035441409" evidence="2">
    <location>
        <begin position="22"/>
        <end position="748"/>
    </location>
</feature>
<feature type="region of interest" description="Disordered" evidence="1">
    <location>
        <begin position="542"/>
        <end position="561"/>
    </location>
</feature>
<name>A0A8K0SLR3_9HYPO</name>
<dbReference type="EMBL" id="JAGPNK010000014">
    <property type="protein sequence ID" value="KAH7309042.1"/>
    <property type="molecule type" value="Genomic_DNA"/>
</dbReference>
<feature type="region of interest" description="Disordered" evidence="1">
    <location>
        <begin position="296"/>
        <end position="324"/>
    </location>
</feature>
<accession>A0A8K0SLR3</accession>
<evidence type="ECO:0000259" key="3">
    <source>
        <dbReference type="PROSITE" id="PS51820"/>
    </source>
</evidence>
<evidence type="ECO:0000256" key="2">
    <source>
        <dbReference type="SAM" id="SignalP"/>
    </source>
</evidence>
<dbReference type="InterPro" id="IPR037524">
    <property type="entry name" value="PA14/GLEYA"/>
</dbReference>
<feature type="signal peptide" evidence="2">
    <location>
        <begin position="1"/>
        <end position="21"/>
    </location>
</feature>
<feature type="compositionally biased region" description="Low complexity" evidence="1">
    <location>
        <begin position="449"/>
        <end position="482"/>
    </location>
</feature>
<keyword evidence="5" id="KW-1185">Reference proteome</keyword>
<keyword evidence="2" id="KW-0732">Signal</keyword>
<reference evidence="4" key="1">
    <citation type="journal article" date="2021" name="Nat. Commun.">
        <title>Genetic determinants of endophytism in the Arabidopsis root mycobiome.</title>
        <authorList>
            <person name="Mesny F."/>
            <person name="Miyauchi S."/>
            <person name="Thiergart T."/>
            <person name="Pickel B."/>
            <person name="Atanasova L."/>
            <person name="Karlsson M."/>
            <person name="Huettel B."/>
            <person name="Barry K.W."/>
            <person name="Haridas S."/>
            <person name="Chen C."/>
            <person name="Bauer D."/>
            <person name="Andreopoulos W."/>
            <person name="Pangilinan J."/>
            <person name="LaButti K."/>
            <person name="Riley R."/>
            <person name="Lipzen A."/>
            <person name="Clum A."/>
            <person name="Drula E."/>
            <person name="Henrissat B."/>
            <person name="Kohler A."/>
            <person name="Grigoriev I.V."/>
            <person name="Martin F.M."/>
            <person name="Hacquard S."/>
        </authorList>
    </citation>
    <scope>NUCLEOTIDE SEQUENCE</scope>
    <source>
        <strain evidence="4">MPI-CAGE-CH-0235</strain>
    </source>
</reference>
<dbReference type="PROSITE" id="PS51820">
    <property type="entry name" value="PA14"/>
    <property type="match status" value="1"/>
</dbReference>
<dbReference type="Pfam" id="PF10528">
    <property type="entry name" value="GLEYA"/>
    <property type="match status" value="1"/>
</dbReference>
<evidence type="ECO:0000313" key="4">
    <source>
        <dbReference type="EMBL" id="KAH7309042.1"/>
    </source>
</evidence>
<evidence type="ECO:0000256" key="1">
    <source>
        <dbReference type="SAM" id="MobiDB-lite"/>
    </source>
</evidence>
<evidence type="ECO:0000313" key="5">
    <source>
        <dbReference type="Proteomes" id="UP000813444"/>
    </source>
</evidence>
<feature type="compositionally biased region" description="Low complexity" evidence="1">
    <location>
        <begin position="428"/>
        <end position="437"/>
    </location>
</feature>
<dbReference type="AlphaFoldDB" id="A0A8K0SLR3"/>
<feature type="region of interest" description="Disordered" evidence="1">
    <location>
        <begin position="400"/>
        <end position="533"/>
    </location>
</feature>
<dbReference type="Gene3D" id="2.60.120.1560">
    <property type="match status" value="1"/>
</dbReference>
<dbReference type="Proteomes" id="UP000813444">
    <property type="component" value="Unassembled WGS sequence"/>
</dbReference>
<sequence>MHSLKLPWYGAVLGLCGVVTAAPGKLECPDGIATVQVQPYEIVYDGISGPTTTTSLCTSTLTNPHLSSSILADHYNAVKGGSSDEFYTLDAENDHCDECAVFTTFVETPFCKTIAPAIKGGVRTIITGVAPSTKTIMTTGPTPFVKKIAPAYGHGVATVVVCEQADAAPKQHVRGYVTQTVPGIEPGAVTILPTKGCEPNCVGTVRVTVPSDDLFVTRVPGPVPGTAVIQPPADCSDNCNPIVRITTLPWAPDNGYSTIRVPGERPFTTTLQPDAACTTDCEGTVIIVEPTLLPQATRQPTNNPIQGIGSDLGDGRFPPSNEPGEPIVVEVPGPVAGTQTILPATDCVGDCPTLIKVTTVPDTTPTGFILTTVPGEIPGTETVLLPSGCVTDCETLIVITQPSSSDPEATEGPEAEASERVPIDERTTTGATETAGGPITREILGNDLTSSPEATPTETPADPTDTSAESTTTEQTETAGGPITRPLEDLTTTADPATETGPGGEATGTGTGTGTATNGPAPEPTPEGCTPGMQWAFYSMRRSPSDEQTFPGQIPNLEGGEAAENWRRRYFSVQEVLRDQAPGTTGSSRTIGIGTQCSGTRSLYDMEMTGDATYMVLQHIGYFRPALSGTYTFAFSGVDDAVFLWLGNNAVSGFSNGEAGNANLDINFYDPGRSGSFSGDFVAGTYWPYRILYVNAQGCGAFDFTLTDPEGVVVVSNSVSNQRDELTQGCDAGAPAPFTFSGQPEIVG</sequence>
<organism evidence="4 5">
    <name type="scientific">Stachybotrys elegans</name>
    <dbReference type="NCBI Taxonomy" id="80388"/>
    <lineage>
        <taxon>Eukaryota</taxon>
        <taxon>Fungi</taxon>
        <taxon>Dikarya</taxon>
        <taxon>Ascomycota</taxon>
        <taxon>Pezizomycotina</taxon>
        <taxon>Sordariomycetes</taxon>
        <taxon>Hypocreomycetidae</taxon>
        <taxon>Hypocreales</taxon>
        <taxon>Stachybotryaceae</taxon>
        <taxon>Stachybotrys</taxon>
    </lineage>
</organism>
<comment type="caution">
    <text evidence="4">The sequence shown here is derived from an EMBL/GenBank/DDBJ whole genome shotgun (WGS) entry which is preliminary data.</text>
</comment>
<feature type="domain" description="PA14" evidence="3">
    <location>
        <begin position="561"/>
        <end position="723"/>
    </location>
</feature>
<dbReference type="OrthoDB" id="4405280at2759"/>
<feature type="compositionally biased region" description="Polar residues" evidence="1">
    <location>
        <begin position="296"/>
        <end position="305"/>
    </location>
</feature>
<feature type="compositionally biased region" description="Basic and acidic residues" evidence="1">
    <location>
        <begin position="417"/>
        <end position="427"/>
    </location>
</feature>